<dbReference type="Gene3D" id="1.20.1080.10">
    <property type="entry name" value="Glycerol uptake facilitator protein"/>
    <property type="match status" value="1"/>
</dbReference>
<protein>
    <submittedName>
        <fullName evidence="9">MIP family channel protein</fullName>
    </submittedName>
</protein>
<feature type="compositionally biased region" description="Basic and acidic residues" evidence="7">
    <location>
        <begin position="1"/>
        <end position="15"/>
    </location>
</feature>
<dbReference type="InterPro" id="IPR022357">
    <property type="entry name" value="MIP_CS"/>
</dbReference>
<evidence type="ECO:0000256" key="7">
    <source>
        <dbReference type="SAM" id="MobiDB-lite"/>
    </source>
</evidence>
<keyword evidence="3 6" id="KW-0812">Transmembrane</keyword>
<dbReference type="InterPro" id="IPR023271">
    <property type="entry name" value="Aquaporin-like"/>
</dbReference>
<accession>A0A6G8PYR4</accession>
<dbReference type="KEGG" id="rmar:GBA65_13370"/>
<comment type="subcellular location">
    <subcellularLocation>
        <location evidence="1">Membrane</location>
        <topology evidence="1">Multi-pass membrane protein</topology>
    </subcellularLocation>
</comment>
<evidence type="ECO:0000313" key="9">
    <source>
        <dbReference type="EMBL" id="QIN79336.1"/>
    </source>
</evidence>
<evidence type="ECO:0000256" key="3">
    <source>
        <dbReference type="ARBA" id="ARBA00022692"/>
    </source>
</evidence>
<dbReference type="GO" id="GO:0015267">
    <property type="term" value="F:channel activity"/>
    <property type="evidence" value="ECO:0007669"/>
    <property type="project" value="InterPro"/>
</dbReference>
<gene>
    <name evidence="9" type="ORF">GBA65_13370</name>
</gene>
<dbReference type="Proteomes" id="UP000502706">
    <property type="component" value="Chromosome"/>
</dbReference>
<evidence type="ECO:0000313" key="10">
    <source>
        <dbReference type="Proteomes" id="UP000502706"/>
    </source>
</evidence>
<feature type="transmembrane region" description="Helical" evidence="8">
    <location>
        <begin position="92"/>
        <end position="119"/>
    </location>
</feature>
<keyword evidence="4 8" id="KW-1133">Transmembrane helix</keyword>
<reference evidence="9 10" key="1">
    <citation type="submission" date="2019-10" db="EMBL/GenBank/DDBJ databases">
        <title>Rubrobacter sp nov SCSIO 52915 isolated from a deep-sea sediment in the South China Sea.</title>
        <authorList>
            <person name="Chen R.W."/>
        </authorList>
    </citation>
    <scope>NUCLEOTIDE SEQUENCE [LARGE SCALE GENOMIC DNA]</scope>
    <source>
        <strain evidence="9 10">SCSIO 52915</strain>
    </source>
</reference>
<dbReference type="PROSITE" id="PS00221">
    <property type="entry name" value="MIP"/>
    <property type="match status" value="1"/>
</dbReference>
<evidence type="ECO:0000256" key="5">
    <source>
        <dbReference type="ARBA" id="ARBA00023136"/>
    </source>
</evidence>
<dbReference type="Pfam" id="PF00230">
    <property type="entry name" value="MIP"/>
    <property type="match status" value="1"/>
</dbReference>
<evidence type="ECO:0000256" key="1">
    <source>
        <dbReference type="ARBA" id="ARBA00004141"/>
    </source>
</evidence>
<keyword evidence="2 6" id="KW-0813">Transport</keyword>
<dbReference type="SUPFAM" id="SSF81338">
    <property type="entry name" value="Aquaporin-like"/>
    <property type="match status" value="1"/>
</dbReference>
<comment type="similarity">
    <text evidence="6">Belongs to the MIP/aquaporin (TC 1.A.8) family.</text>
</comment>
<feature type="transmembrane region" description="Helical" evidence="8">
    <location>
        <begin position="247"/>
        <end position="271"/>
    </location>
</feature>
<keyword evidence="5 8" id="KW-0472">Membrane</keyword>
<dbReference type="InterPro" id="IPR000425">
    <property type="entry name" value="MIP"/>
</dbReference>
<evidence type="ECO:0000256" key="8">
    <source>
        <dbReference type="SAM" id="Phobius"/>
    </source>
</evidence>
<dbReference type="NCBIfam" id="TIGR00861">
    <property type="entry name" value="MIP"/>
    <property type="match status" value="1"/>
</dbReference>
<dbReference type="PANTHER" id="PTHR45724:SF13">
    <property type="entry name" value="AQUAPORIN NIP1-1-RELATED"/>
    <property type="match status" value="1"/>
</dbReference>
<dbReference type="InterPro" id="IPR034294">
    <property type="entry name" value="Aquaporin_transptr"/>
</dbReference>
<dbReference type="PANTHER" id="PTHR45724">
    <property type="entry name" value="AQUAPORIN NIP2-1"/>
    <property type="match status" value="1"/>
</dbReference>
<keyword evidence="10" id="KW-1185">Reference proteome</keyword>
<dbReference type="EMBL" id="CP045121">
    <property type="protein sequence ID" value="QIN79336.1"/>
    <property type="molecule type" value="Genomic_DNA"/>
</dbReference>
<organism evidence="9 10">
    <name type="scientific">Rubrobacter marinus</name>
    <dbReference type="NCBI Taxonomy" id="2653852"/>
    <lineage>
        <taxon>Bacteria</taxon>
        <taxon>Bacillati</taxon>
        <taxon>Actinomycetota</taxon>
        <taxon>Rubrobacteria</taxon>
        <taxon>Rubrobacterales</taxon>
        <taxon>Rubrobacteraceae</taxon>
        <taxon>Rubrobacter</taxon>
    </lineage>
</organism>
<name>A0A6G8PYR4_9ACTN</name>
<dbReference type="AlphaFoldDB" id="A0A6G8PYR4"/>
<sequence length="320" mass="31991">MGRDGDRGRPVEPGEARAYGNDPDAVEVRRVVGDGDGGARASVASSATAPPPEEARVLQDLARRGARQALDEKEQESGGGGLYGSQIDSSHLVGAALAELVGTFILVFGGTAVAVGAILSRATAGAAYDSLAIALAFGLALAAVVAAVGHVSGAHVNPAVTLGMAAAKKFPWAYVPVYLGAQLVGAVLAALATWLTFGGPGRSEALLAAPSPAAGVGDLRAFLIEVLIGFILVFVVMAVATDDRAPAAIAPIAAGFALAVGIFIAGPITGAAVNPARALGPMIVSGSFTSVWLYILGPIVGGVLAALLYDRFMAQTEAPS</sequence>
<evidence type="ECO:0000256" key="6">
    <source>
        <dbReference type="RuleBase" id="RU000477"/>
    </source>
</evidence>
<feature type="transmembrane region" description="Helical" evidence="8">
    <location>
        <begin position="172"/>
        <end position="197"/>
    </location>
</feature>
<evidence type="ECO:0000256" key="4">
    <source>
        <dbReference type="ARBA" id="ARBA00022989"/>
    </source>
</evidence>
<feature type="region of interest" description="Disordered" evidence="7">
    <location>
        <begin position="1"/>
        <end position="54"/>
    </location>
</feature>
<dbReference type="PRINTS" id="PR00783">
    <property type="entry name" value="MINTRINSICP"/>
</dbReference>
<feature type="transmembrane region" description="Helical" evidence="8">
    <location>
        <begin position="291"/>
        <end position="309"/>
    </location>
</feature>
<feature type="compositionally biased region" description="Low complexity" evidence="7">
    <location>
        <begin position="39"/>
        <end position="48"/>
    </location>
</feature>
<evidence type="ECO:0000256" key="2">
    <source>
        <dbReference type="ARBA" id="ARBA00022448"/>
    </source>
</evidence>
<feature type="transmembrane region" description="Helical" evidence="8">
    <location>
        <begin position="131"/>
        <end position="151"/>
    </location>
</feature>
<dbReference type="RefSeq" id="WP_166397000.1">
    <property type="nucleotide sequence ID" value="NZ_CP045121.1"/>
</dbReference>
<feature type="transmembrane region" description="Helical" evidence="8">
    <location>
        <begin position="221"/>
        <end position="240"/>
    </location>
</feature>
<proteinExistence type="inferred from homology"/>
<dbReference type="GO" id="GO:0016020">
    <property type="term" value="C:membrane"/>
    <property type="evidence" value="ECO:0007669"/>
    <property type="project" value="UniProtKB-SubCell"/>
</dbReference>